<dbReference type="RefSeq" id="WP_133817196.1">
    <property type="nucleotide sequence ID" value="NZ_SNZH01000002.1"/>
</dbReference>
<organism evidence="3 4">
    <name type="scientific">Tahibacter aquaticus</name>
    <dbReference type="NCBI Taxonomy" id="520092"/>
    <lineage>
        <taxon>Bacteria</taxon>
        <taxon>Pseudomonadati</taxon>
        <taxon>Pseudomonadota</taxon>
        <taxon>Gammaproteobacteria</taxon>
        <taxon>Lysobacterales</taxon>
        <taxon>Rhodanobacteraceae</taxon>
        <taxon>Tahibacter</taxon>
    </lineage>
</organism>
<name>A0A4R6Z6U4_9GAMM</name>
<keyword evidence="2" id="KW-1133">Transmembrane helix</keyword>
<feature type="compositionally biased region" description="Pro residues" evidence="1">
    <location>
        <begin position="89"/>
        <end position="102"/>
    </location>
</feature>
<dbReference type="EMBL" id="SNZH01000002">
    <property type="protein sequence ID" value="TDR47475.1"/>
    <property type="molecule type" value="Genomic_DNA"/>
</dbReference>
<sequence>MRFFWLLLTLGGIGVAFVAKTPGLLGLALAVSFIAGICAVFTFAAARIDSNSRPESALLTPDVLAAIRARSAQQQSGQASRPPGTAPAANPPRRLPPGSPAS</sequence>
<gene>
    <name evidence="3" type="ORF">DFR29_102135</name>
</gene>
<protein>
    <submittedName>
        <fullName evidence="3">Uncharacterized protein</fullName>
    </submittedName>
</protein>
<dbReference type="Proteomes" id="UP000295293">
    <property type="component" value="Unassembled WGS sequence"/>
</dbReference>
<feature type="transmembrane region" description="Helical" evidence="2">
    <location>
        <begin position="28"/>
        <end position="46"/>
    </location>
</feature>
<comment type="caution">
    <text evidence="3">The sequence shown here is derived from an EMBL/GenBank/DDBJ whole genome shotgun (WGS) entry which is preliminary data.</text>
</comment>
<feature type="region of interest" description="Disordered" evidence="1">
    <location>
        <begin position="70"/>
        <end position="102"/>
    </location>
</feature>
<feature type="compositionally biased region" description="Low complexity" evidence="1">
    <location>
        <begin position="70"/>
        <end position="88"/>
    </location>
</feature>
<accession>A0A4R6Z6U4</accession>
<evidence type="ECO:0000313" key="3">
    <source>
        <dbReference type="EMBL" id="TDR47475.1"/>
    </source>
</evidence>
<proteinExistence type="predicted"/>
<keyword evidence="4" id="KW-1185">Reference proteome</keyword>
<reference evidence="3 4" key="1">
    <citation type="submission" date="2019-03" db="EMBL/GenBank/DDBJ databases">
        <title>Genomic Encyclopedia of Type Strains, Phase IV (KMG-IV): sequencing the most valuable type-strain genomes for metagenomic binning, comparative biology and taxonomic classification.</title>
        <authorList>
            <person name="Goeker M."/>
        </authorList>
    </citation>
    <scope>NUCLEOTIDE SEQUENCE [LARGE SCALE GENOMIC DNA]</scope>
    <source>
        <strain evidence="3 4">DSM 21667</strain>
    </source>
</reference>
<dbReference type="AlphaFoldDB" id="A0A4R6Z6U4"/>
<evidence type="ECO:0000313" key="4">
    <source>
        <dbReference type="Proteomes" id="UP000295293"/>
    </source>
</evidence>
<evidence type="ECO:0000256" key="2">
    <source>
        <dbReference type="SAM" id="Phobius"/>
    </source>
</evidence>
<evidence type="ECO:0000256" key="1">
    <source>
        <dbReference type="SAM" id="MobiDB-lite"/>
    </source>
</evidence>
<keyword evidence="2" id="KW-0472">Membrane</keyword>
<keyword evidence="2" id="KW-0812">Transmembrane</keyword>